<dbReference type="Gene3D" id="3.40.50.2300">
    <property type="match status" value="1"/>
</dbReference>
<keyword evidence="1 3" id="KW-0597">Phosphoprotein</keyword>
<dbReference type="GO" id="GO:0006355">
    <property type="term" value="P:regulation of DNA-templated transcription"/>
    <property type="evidence" value="ECO:0007669"/>
    <property type="project" value="InterPro"/>
</dbReference>
<dbReference type="SUPFAM" id="SSF52172">
    <property type="entry name" value="CheY-like"/>
    <property type="match status" value="1"/>
</dbReference>
<evidence type="ECO:0000259" key="5">
    <source>
        <dbReference type="PROSITE" id="PS50110"/>
    </source>
</evidence>
<dbReference type="InterPro" id="IPR011006">
    <property type="entry name" value="CheY-like_superfamily"/>
</dbReference>
<evidence type="ECO:0000259" key="4">
    <source>
        <dbReference type="PROSITE" id="PS50043"/>
    </source>
</evidence>
<dbReference type="EMBL" id="FZOU01000004">
    <property type="protein sequence ID" value="SNT10363.1"/>
    <property type="molecule type" value="Genomic_DNA"/>
</dbReference>
<name>A0A239JY62_9BACT</name>
<evidence type="ECO:0000256" key="2">
    <source>
        <dbReference type="ARBA" id="ARBA00023125"/>
    </source>
</evidence>
<dbReference type="InterPro" id="IPR001789">
    <property type="entry name" value="Sig_transdc_resp-reg_receiver"/>
</dbReference>
<feature type="domain" description="Response regulatory" evidence="5">
    <location>
        <begin position="3"/>
        <end position="119"/>
    </location>
</feature>
<dbReference type="SMART" id="SM00421">
    <property type="entry name" value="HTH_LUXR"/>
    <property type="match status" value="1"/>
</dbReference>
<feature type="domain" description="HTH luxR-type" evidence="4">
    <location>
        <begin position="134"/>
        <end position="199"/>
    </location>
</feature>
<dbReference type="Pfam" id="PF00072">
    <property type="entry name" value="Response_reg"/>
    <property type="match status" value="1"/>
</dbReference>
<dbReference type="PANTHER" id="PTHR45566">
    <property type="entry name" value="HTH-TYPE TRANSCRIPTIONAL REGULATOR YHJB-RELATED"/>
    <property type="match status" value="1"/>
</dbReference>
<gene>
    <name evidence="6" type="ORF">SAMN05421770_104179</name>
</gene>
<dbReference type="Pfam" id="PF00196">
    <property type="entry name" value="GerE"/>
    <property type="match status" value="1"/>
</dbReference>
<dbReference type="CDD" id="cd06170">
    <property type="entry name" value="LuxR_C_like"/>
    <property type="match status" value="1"/>
</dbReference>
<evidence type="ECO:0000256" key="1">
    <source>
        <dbReference type="ARBA" id="ARBA00022553"/>
    </source>
</evidence>
<dbReference type="SMART" id="SM00448">
    <property type="entry name" value="REC"/>
    <property type="match status" value="1"/>
</dbReference>
<keyword evidence="7" id="KW-1185">Reference proteome</keyword>
<evidence type="ECO:0000313" key="7">
    <source>
        <dbReference type="Proteomes" id="UP000198356"/>
    </source>
</evidence>
<dbReference type="AlphaFoldDB" id="A0A239JY62"/>
<dbReference type="InterPro" id="IPR016032">
    <property type="entry name" value="Sig_transdc_resp-reg_C-effctor"/>
</dbReference>
<protein>
    <submittedName>
        <fullName evidence="6">Two component transcriptional regulator, LuxR family</fullName>
    </submittedName>
</protein>
<proteinExistence type="predicted"/>
<dbReference type="RefSeq" id="WP_089408838.1">
    <property type="nucleotide sequence ID" value="NZ_FZOU01000004.1"/>
</dbReference>
<dbReference type="Proteomes" id="UP000198356">
    <property type="component" value="Unassembled WGS sequence"/>
</dbReference>
<evidence type="ECO:0000256" key="3">
    <source>
        <dbReference type="PROSITE-ProRule" id="PRU00169"/>
    </source>
</evidence>
<organism evidence="6 7">
    <name type="scientific">Granulicella rosea</name>
    <dbReference type="NCBI Taxonomy" id="474952"/>
    <lineage>
        <taxon>Bacteria</taxon>
        <taxon>Pseudomonadati</taxon>
        <taxon>Acidobacteriota</taxon>
        <taxon>Terriglobia</taxon>
        <taxon>Terriglobales</taxon>
        <taxon>Acidobacteriaceae</taxon>
        <taxon>Granulicella</taxon>
    </lineage>
</organism>
<keyword evidence="2" id="KW-0238">DNA-binding</keyword>
<dbReference type="GO" id="GO:0003677">
    <property type="term" value="F:DNA binding"/>
    <property type="evidence" value="ECO:0007669"/>
    <property type="project" value="UniProtKB-KW"/>
</dbReference>
<dbReference type="InterPro" id="IPR051015">
    <property type="entry name" value="EvgA-like"/>
</dbReference>
<evidence type="ECO:0000313" key="6">
    <source>
        <dbReference type="EMBL" id="SNT10363.1"/>
    </source>
</evidence>
<accession>A0A239JY62</accession>
<dbReference type="InterPro" id="IPR058245">
    <property type="entry name" value="NreC/VraR/RcsB-like_REC"/>
</dbReference>
<dbReference type="OrthoDB" id="3679796at2"/>
<dbReference type="SUPFAM" id="SSF46894">
    <property type="entry name" value="C-terminal effector domain of the bipartite response regulators"/>
    <property type="match status" value="1"/>
</dbReference>
<dbReference type="PROSITE" id="PS50110">
    <property type="entry name" value="RESPONSE_REGULATORY"/>
    <property type="match status" value="1"/>
</dbReference>
<dbReference type="PRINTS" id="PR00038">
    <property type="entry name" value="HTHLUXR"/>
</dbReference>
<feature type="modified residue" description="4-aspartylphosphate" evidence="3">
    <location>
        <position position="54"/>
    </location>
</feature>
<dbReference type="PROSITE" id="PS50043">
    <property type="entry name" value="HTH_LUXR_2"/>
    <property type="match status" value="1"/>
</dbReference>
<dbReference type="PANTHER" id="PTHR45566:SF2">
    <property type="entry name" value="NARL SUBFAMILY"/>
    <property type="match status" value="1"/>
</dbReference>
<reference evidence="6 7" key="1">
    <citation type="submission" date="2017-06" db="EMBL/GenBank/DDBJ databases">
        <authorList>
            <person name="Kim H.J."/>
            <person name="Triplett B.A."/>
        </authorList>
    </citation>
    <scope>NUCLEOTIDE SEQUENCE [LARGE SCALE GENOMIC DNA]</scope>
    <source>
        <strain evidence="6 7">DSM 18704</strain>
    </source>
</reference>
<sequence length="203" mass="22346">MTNVLIVDDHPITRTGLGAILQTQSSYHVCGEGGTVQEALALFDRLRPDITLLDLKLPDGHGVDAIRKIRQLDPSAKILVITTYEGDEDIHQALREGARGYLVKGASHETIFRALRRVEEGAIFLPQPVNSTLRNRSSENLTPRERQVLSLIVAGKSNREIGDLLNIKEVSVKAHVTLILSRLQVTDRTQAAVAAIKRGLVHL</sequence>
<dbReference type="InterPro" id="IPR000792">
    <property type="entry name" value="Tscrpt_reg_LuxR_C"/>
</dbReference>
<dbReference type="GO" id="GO:0000160">
    <property type="term" value="P:phosphorelay signal transduction system"/>
    <property type="evidence" value="ECO:0007669"/>
    <property type="project" value="InterPro"/>
</dbReference>
<dbReference type="CDD" id="cd17535">
    <property type="entry name" value="REC_NarL-like"/>
    <property type="match status" value="1"/>
</dbReference>